<evidence type="ECO:0000313" key="3">
    <source>
        <dbReference type="Proteomes" id="UP000277204"/>
    </source>
</evidence>
<feature type="region of interest" description="Disordered" evidence="1">
    <location>
        <begin position="55"/>
        <end position="81"/>
    </location>
</feature>
<protein>
    <submittedName>
        <fullName evidence="2">Uncharacterized protein</fullName>
    </submittedName>
</protein>
<proteinExistence type="predicted"/>
<keyword evidence="3" id="KW-1185">Reference proteome</keyword>
<gene>
    <name evidence="2" type="ORF">SMRZ_LOCUS8706</name>
</gene>
<organism evidence="2 3">
    <name type="scientific">Schistosoma margrebowiei</name>
    <dbReference type="NCBI Taxonomy" id="48269"/>
    <lineage>
        <taxon>Eukaryota</taxon>
        <taxon>Metazoa</taxon>
        <taxon>Spiralia</taxon>
        <taxon>Lophotrochozoa</taxon>
        <taxon>Platyhelminthes</taxon>
        <taxon>Trematoda</taxon>
        <taxon>Digenea</taxon>
        <taxon>Strigeidida</taxon>
        <taxon>Schistosomatoidea</taxon>
        <taxon>Schistosomatidae</taxon>
        <taxon>Schistosoma</taxon>
    </lineage>
</organism>
<evidence type="ECO:0000313" key="2">
    <source>
        <dbReference type="EMBL" id="VDO82865.1"/>
    </source>
</evidence>
<evidence type="ECO:0000256" key="1">
    <source>
        <dbReference type="SAM" id="MobiDB-lite"/>
    </source>
</evidence>
<accession>A0A3P8CDA9</accession>
<reference evidence="2 3" key="1">
    <citation type="submission" date="2018-11" db="EMBL/GenBank/DDBJ databases">
        <authorList>
            <consortium name="Pathogen Informatics"/>
        </authorList>
    </citation>
    <scope>NUCLEOTIDE SEQUENCE [LARGE SCALE GENOMIC DNA]</scope>
    <source>
        <strain evidence="2 3">Zambia</strain>
    </source>
</reference>
<dbReference type="AlphaFoldDB" id="A0A3P8CDA9"/>
<sequence>MGLVSWMCLHLRVDVCSGTRTQYLSLQASGYQDSVAKWITRWRLKRTVLSSSPRANINSEMQVHPADESQTGRNARPGFHC</sequence>
<name>A0A3P8CDA9_9TREM</name>
<dbReference type="Proteomes" id="UP000277204">
    <property type="component" value="Unassembled WGS sequence"/>
</dbReference>
<dbReference type="EMBL" id="UZAI01003871">
    <property type="protein sequence ID" value="VDO82865.1"/>
    <property type="molecule type" value="Genomic_DNA"/>
</dbReference>